<protein>
    <submittedName>
        <fullName evidence="5">NSFL1 cofactor p47-like</fullName>
    </submittedName>
</protein>
<dbReference type="PROSITE" id="PS50033">
    <property type="entry name" value="UBX"/>
    <property type="match status" value="1"/>
</dbReference>
<dbReference type="PANTHER" id="PTHR23333">
    <property type="entry name" value="UBX DOMAIN CONTAINING PROTEIN"/>
    <property type="match status" value="1"/>
</dbReference>
<dbReference type="InterPro" id="IPR001012">
    <property type="entry name" value="UBX_dom"/>
</dbReference>
<keyword evidence="4" id="KW-1185">Reference proteome</keyword>
<dbReference type="PANTHER" id="PTHR23333:SF20">
    <property type="entry name" value="NSFL1 COFACTOR P47"/>
    <property type="match status" value="1"/>
</dbReference>
<dbReference type="Pfam" id="PF00789">
    <property type="entry name" value="UBX"/>
    <property type="match status" value="1"/>
</dbReference>
<evidence type="ECO:0000256" key="1">
    <source>
        <dbReference type="SAM" id="MobiDB-lite"/>
    </source>
</evidence>
<feature type="domain" description="SEP" evidence="3">
    <location>
        <begin position="202"/>
        <end position="267"/>
    </location>
</feature>
<dbReference type="GeneID" id="106806423"/>
<evidence type="ECO:0000259" key="2">
    <source>
        <dbReference type="PROSITE" id="PS50033"/>
    </source>
</evidence>
<feature type="compositionally biased region" description="Polar residues" evidence="1">
    <location>
        <begin position="182"/>
        <end position="192"/>
    </location>
</feature>
<feature type="compositionally biased region" description="Polar residues" evidence="1">
    <location>
        <begin position="291"/>
        <end position="300"/>
    </location>
</feature>
<dbReference type="PROSITE" id="PS51399">
    <property type="entry name" value="SEP"/>
    <property type="match status" value="1"/>
</dbReference>
<dbReference type="SMART" id="SM00553">
    <property type="entry name" value="SEP"/>
    <property type="match status" value="1"/>
</dbReference>
<dbReference type="SUPFAM" id="SSF46934">
    <property type="entry name" value="UBA-like"/>
    <property type="match status" value="1"/>
</dbReference>
<dbReference type="CDD" id="cd14348">
    <property type="entry name" value="UBA_p47"/>
    <property type="match status" value="1"/>
</dbReference>
<dbReference type="Pfam" id="PF14555">
    <property type="entry name" value="UBA_4"/>
    <property type="match status" value="1"/>
</dbReference>
<evidence type="ECO:0000259" key="3">
    <source>
        <dbReference type="PROSITE" id="PS51399"/>
    </source>
</evidence>
<feature type="region of interest" description="Disordered" evidence="1">
    <location>
        <begin position="291"/>
        <end position="312"/>
    </location>
</feature>
<feature type="compositionally biased region" description="Polar residues" evidence="1">
    <location>
        <begin position="83"/>
        <end position="98"/>
    </location>
</feature>
<evidence type="ECO:0000313" key="5">
    <source>
        <dbReference type="RefSeq" id="XP_014663837.1"/>
    </source>
</evidence>
<organism evidence="4 5">
    <name type="scientific">Priapulus caudatus</name>
    <name type="common">Priapulid worm</name>
    <dbReference type="NCBI Taxonomy" id="37621"/>
    <lineage>
        <taxon>Eukaryota</taxon>
        <taxon>Metazoa</taxon>
        <taxon>Ecdysozoa</taxon>
        <taxon>Scalidophora</taxon>
        <taxon>Priapulida</taxon>
        <taxon>Priapulimorpha</taxon>
        <taxon>Priapulimorphida</taxon>
        <taxon>Priapulidae</taxon>
        <taxon>Priapulus</taxon>
    </lineage>
</organism>
<name>A0ABM1DV66_PRICU</name>
<dbReference type="SMART" id="SM00166">
    <property type="entry name" value="UBX"/>
    <property type="match status" value="1"/>
</dbReference>
<reference evidence="5" key="1">
    <citation type="submission" date="2025-08" db="UniProtKB">
        <authorList>
            <consortium name="RefSeq"/>
        </authorList>
    </citation>
    <scope>IDENTIFICATION</scope>
</reference>
<gene>
    <name evidence="5" type="primary">LOC106806423</name>
</gene>
<proteinExistence type="predicted"/>
<dbReference type="InterPro" id="IPR029071">
    <property type="entry name" value="Ubiquitin-like_domsf"/>
</dbReference>
<dbReference type="InterPro" id="IPR036241">
    <property type="entry name" value="NSFL1C_SEP_dom_sf"/>
</dbReference>
<dbReference type="InterPro" id="IPR012989">
    <property type="entry name" value="SEP_domain"/>
</dbReference>
<dbReference type="RefSeq" id="XP_014663837.1">
    <property type="nucleotide sequence ID" value="XM_014808351.1"/>
</dbReference>
<accession>A0ABM1DV66</accession>
<dbReference type="SUPFAM" id="SSF54236">
    <property type="entry name" value="Ubiquitin-like"/>
    <property type="match status" value="1"/>
</dbReference>
<feature type="region of interest" description="Disordered" evidence="1">
    <location>
        <begin position="150"/>
        <end position="198"/>
    </location>
</feature>
<dbReference type="Proteomes" id="UP000695022">
    <property type="component" value="Unplaced"/>
</dbReference>
<dbReference type="InterPro" id="IPR009060">
    <property type="entry name" value="UBA-like_sf"/>
</dbReference>
<sequence>MADNNNHEQLISQFIGVTGVDNARAMFYLESSGWQLEVAMASFYDNDHGAYDDSSSPILVEDDDPPPVPVRDQSSLAAVGPTSKPTKSQPSRFSTLSDLQREEQPSDDEEGQEFYAGGSEKGGSGEVVIGPGRKKKKSDAIVQGIFQAAKEHGAEVVDEEESPSRRHKTSFQGAGYRLGSEDGSSSSQQVQAATPAVPKERQVEVVLKLWKDGFSVNDGNLRDYNDPENKDFLDSIHRGEIPLELIRLAPGGEVNLNMEDHRHEDYVQPKRSVRAFQGAGHMLGSPVPNVVTATHQQPSSAEKKQADQPKAAVGVKLDTSQPVTSLQIRLADGSRLVQKFNHTHTVGDIRLFINSARPEMAMSAYVLQTTFPNKELAEPSVTLAAAGLLNAVIVQRKVV</sequence>
<dbReference type="Gene3D" id="3.30.420.210">
    <property type="entry name" value="SEP domain"/>
    <property type="match status" value="1"/>
</dbReference>
<dbReference type="Pfam" id="PF08059">
    <property type="entry name" value="SEP"/>
    <property type="match status" value="1"/>
</dbReference>
<dbReference type="Gene3D" id="3.10.20.90">
    <property type="entry name" value="Phosphatidylinositol 3-kinase Catalytic Subunit, Chain A, domain 1"/>
    <property type="match status" value="1"/>
</dbReference>
<feature type="domain" description="UBX" evidence="2">
    <location>
        <begin position="319"/>
        <end position="396"/>
    </location>
</feature>
<evidence type="ECO:0000313" key="4">
    <source>
        <dbReference type="Proteomes" id="UP000695022"/>
    </source>
</evidence>
<dbReference type="Gene3D" id="1.10.8.10">
    <property type="entry name" value="DNA helicase RuvA subunit, C-terminal domain"/>
    <property type="match status" value="1"/>
</dbReference>
<feature type="region of interest" description="Disordered" evidence="1">
    <location>
        <begin position="54"/>
        <end position="135"/>
    </location>
</feature>
<dbReference type="SUPFAM" id="SSF102848">
    <property type="entry name" value="NSFL1 (p97 ATPase) cofactor p47, SEP domain"/>
    <property type="match status" value="1"/>
</dbReference>